<reference evidence="1" key="1">
    <citation type="submission" date="2023-10" db="EMBL/GenBank/DDBJ databases">
        <authorList>
            <person name="Rodriguez Cubillos JULIANA M."/>
            <person name="De Vega J."/>
        </authorList>
    </citation>
    <scope>NUCLEOTIDE SEQUENCE</scope>
</reference>
<gene>
    <name evidence="1" type="ORF">MILVUS5_LOCUS9742</name>
</gene>
<evidence type="ECO:0000313" key="1">
    <source>
        <dbReference type="EMBL" id="CAJ2639768.1"/>
    </source>
</evidence>
<keyword evidence="2" id="KW-1185">Reference proteome</keyword>
<accession>A0ACB0J493</accession>
<name>A0ACB0J493_TRIPR</name>
<dbReference type="EMBL" id="CASHSV030000024">
    <property type="protein sequence ID" value="CAJ2639768.1"/>
    <property type="molecule type" value="Genomic_DNA"/>
</dbReference>
<proteinExistence type="predicted"/>
<organism evidence="1 2">
    <name type="scientific">Trifolium pratense</name>
    <name type="common">Red clover</name>
    <dbReference type="NCBI Taxonomy" id="57577"/>
    <lineage>
        <taxon>Eukaryota</taxon>
        <taxon>Viridiplantae</taxon>
        <taxon>Streptophyta</taxon>
        <taxon>Embryophyta</taxon>
        <taxon>Tracheophyta</taxon>
        <taxon>Spermatophyta</taxon>
        <taxon>Magnoliopsida</taxon>
        <taxon>eudicotyledons</taxon>
        <taxon>Gunneridae</taxon>
        <taxon>Pentapetalae</taxon>
        <taxon>rosids</taxon>
        <taxon>fabids</taxon>
        <taxon>Fabales</taxon>
        <taxon>Fabaceae</taxon>
        <taxon>Papilionoideae</taxon>
        <taxon>50 kb inversion clade</taxon>
        <taxon>NPAAA clade</taxon>
        <taxon>Hologalegina</taxon>
        <taxon>IRL clade</taxon>
        <taxon>Trifolieae</taxon>
        <taxon>Trifolium</taxon>
    </lineage>
</organism>
<protein>
    <submittedName>
        <fullName evidence="1">Uncharacterized protein</fullName>
    </submittedName>
</protein>
<evidence type="ECO:0000313" key="2">
    <source>
        <dbReference type="Proteomes" id="UP001177021"/>
    </source>
</evidence>
<comment type="caution">
    <text evidence="1">The sequence shown here is derived from an EMBL/GenBank/DDBJ whole genome shotgun (WGS) entry which is preliminary data.</text>
</comment>
<dbReference type="Proteomes" id="UP001177021">
    <property type="component" value="Unassembled WGS sequence"/>
</dbReference>
<sequence>MFQKSCYQLVGQLHICTFGSPSTVARPLAPLVRPNPLPLVRIIEVGRGRDRDQGRPREPTYSGKGKQPQTQPDRPSDEY</sequence>